<reference evidence="5 6" key="1">
    <citation type="journal article" date="2011" name="Stand. Genomic Sci.">
        <title>Draft genome sequence of Caminibacter mediatlanticus strain TB-2, an epsilonproteobacterium isolated from a deep-sea hydrothermal vent.</title>
        <authorList>
            <person name="Giovannelli D."/>
            <person name="Ferriera S."/>
            <person name="Johnson J."/>
            <person name="Kravitz S."/>
            <person name="Perez-Rodriguez I."/>
            <person name="Ricci J."/>
            <person name="O'Brien C."/>
            <person name="Voordeckers J.W."/>
            <person name="Bini E."/>
            <person name="Vetriani C."/>
        </authorList>
    </citation>
    <scope>NUCLEOTIDE SEQUENCE [LARGE SCALE GENOMIC DNA]</scope>
    <source>
        <strain evidence="5 6">TB-2</strain>
    </source>
</reference>
<feature type="binding site" evidence="3">
    <location>
        <position position="98"/>
    </location>
    <ligand>
        <name>Mg(2+)</name>
        <dbReference type="ChEBI" id="CHEBI:18420"/>
        <label>1</label>
    </ligand>
</feature>
<keyword evidence="3" id="KW-0460">Magnesium</keyword>
<accession>A0AAI9AGG1</accession>
<keyword evidence="2" id="KW-0378">Hydrolase</keyword>
<dbReference type="InterPro" id="IPR004385">
    <property type="entry name" value="NDP_pyrophosphatase"/>
</dbReference>
<keyword evidence="3" id="KW-0479">Metal-binding</keyword>
<evidence type="ECO:0000256" key="2">
    <source>
        <dbReference type="ARBA" id="ARBA00022801"/>
    </source>
</evidence>
<feature type="binding site" evidence="3">
    <location>
        <position position="77"/>
    </location>
    <ligand>
        <name>Mg(2+)</name>
        <dbReference type="ChEBI" id="CHEBI:18420"/>
        <label>1</label>
    </ligand>
</feature>
<dbReference type="GO" id="GO:0006753">
    <property type="term" value="P:nucleoside phosphate metabolic process"/>
    <property type="evidence" value="ECO:0007669"/>
    <property type="project" value="TreeGrafter"/>
</dbReference>
<dbReference type="EMBL" id="ABCJ01000011">
    <property type="protein sequence ID" value="EDM23062.1"/>
    <property type="molecule type" value="Genomic_DNA"/>
</dbReference>
<feature type="binding site" evidence="3">
    <location>
        <position position="94"/>
    </location>
    <ligand>
        <name>Mg(2+)</name>
        <dbReference type="ChEBI" id="CHEBI:18420"/>
        <label>1</label>
    </ligand>
</feature>
<dbReference type="AlphaFoldDB" id="A0AAI9AGG1"/>
<feature type="short sequence motif" description="Nudix box" evidence="4">
    <location>
        <begin position="78"/>
        <end position="101"/>
    </location>
</feature>
<protein>
    <recommendedName>
        <fullName evidence="7">NUDIX hydrolase</fullName>
    </recommendedName>
</protein>
<dbReference type="GO" id="GO:0016818">
    <property type="term" value="F:hydrolase activity, acting on acid anhydrides, in phosphorus-containing anhydrides"/>
    <property type="evidence" value="ECO:0007669"/>
    <property type="project" value="InterPro"/>
</dbReference>
<evidence type="ECO:0008006" key="7">
    <source>
        <dbReference type="Google" id="ProtNLM"/>
    </source>
</evidence>
<dbReference type="PANTHER" id="PTHR11839:SF15">
    <property type="entry name" value="URIDINE DIPHOSPHATE GLUCOSE PYROPHOSPHATASE NUDT14"/>
    <property type="match status" value="1"/>
</dbReference>
<dbReference type="GO" id="GO:0046872">
    <property type="term" value="F:metal ion binding"/>
    <property type="evidence" value="ECO:0007669"/>
    <property type="project" value="UniProtKB-KW"/>
</dbReference>
<dbReference type="SUPFAM" id="SSF55811">
    <property type="entry name" value="Nudix"/>
    <property type="match status" value="1"/>
</dbReference>
<dbReference type="InterPro" id="IPR015797">
    <property type="entry name" value="NUDIX_hydrolase-like_dom_sf"/>
</dbReference>
<dbReference type="Gene3D" id="3.90.79.10">
    <property type="entry name" value="Nucleoside Triphosphate Pyrophosphohydrolase"/>
    <property type="match status" value="1"/>
</dbReference>
<dbReference type="Proteomes" id="UP000003288">
    <property type="component" value="Unassembled WGS sequence"/>
</dbReference>
<evidence type="ECO:0000256" key="4">
    <source>
        <dbReference type="PIRSR" id="PIRSR604385-3"/>
    </source>
</evidence>
<comment type="cofactor">
    <cofactor evidence="1 3">
        <name>Mg(2+)</name>
        <dbReference type="ChEBI" id="CHEBI:18420"/>
    </cofactor>
</comment>
<dbReference type="RefSeq" id="WP_007475458.1">
    <property type="nucleotide sequence ID" value="NZ_ABCJ01000011.1"/>
</dbReference>
<sequence length="169" mass="19503">MIKIEKINTLCKGKYLELKEVYFEENGKKRRWEVCSAHNSVAVLIYDRDLESIIMVKQFRLPLYLKGTHGYSYELCAGLCDKNGLEEIKVAKEEILEECGYDVDIKNIKKITSIYSNVGNMAAKQDIFYVEVTQKEKVNSGGGIDDENIEVVEIKKDKVEEFYLMKVIL</sequence>
<dbReference type="NCBIfam" id="TIGR00052">
    <property type="entry name" value="nudix-type nucleoside diphosphatase, YffH/AdpP family"/>
    <property type="match status" value="1"/>
</dbReference>
<evidence type="ECO:0000256" key="3">
    <source>
        <dbReference type="PIRSR" id="PIRSR604385-2"/>
    </source>
</evidence>
<evidence type="ECO:0000313" key="5">
    <source>
        <dbReference type="EMBL" id="EDM23062.1"/>
    </source>
</evidence>
<dbReference type="PANTHER" id="PTHR11839">
    <property type="entry name" value="UDP/ADP-SUGAR PYROPHOSPHATASE"/>
    <property type="match status" value="1"/>
</dbReference>
<dbReference type="GO" id="GO:0019693">
    <property type="term" value="P:ribose phosphate metabolic process"/>
    <property type="evidence" value="ECO:0007669"/>
    <property type="project" value="TreeGrafter"/>
</dbReference>
<name>A0AAI9AGG1_9BACT</name>
<feature type="binding site" evidence="3">
    <location>
        <position position="147"/>
    </location>
    <ligand>
        <name>Mg(2+)</name>
        <dbReference type="ChEBI" id="CHEBI:18420"/>
        <label>1</label>
    </ligand>
</feature>
<comment type="caution">
    <text evidence="5">The sequence shown here is derived from an EMBL/GenBank/DDBJ whole genome shotgun (WGS) entry which is preliminary data.</text>
</comment>
<gene>
    <name evidence="5" type="ORF">CMTB2_00419</name>
</gene>
<proteinExistence type="predicted"/>
<organism evidence="5 6">
    <name type="scientific">Caminibacter mediatlanticus TB-2</name>
    <dbReference type="NCBI Taxonomy" id="391592"/>
    <lineage>
        <taxon>Bacteria</taxon>
        <taxon>Pseudomonadati</taxon>
        <taxon>Campylobacterota</taxon>
        <taxon>Epsilonproteobacteria</taxon>
        <taxon>Nautiliales</taxon>
        <taxon>Nautiliaceae</taxon>
        <taxon>Caminibacter</taxon>
    </lineage>
</organism>
<evidence type="ECO:0000256" key="1">
    <source>
        <dbReference type="ARBA" id="ARBA00001946"/>
    </source>
</evidence>
<evidence type="ECO:0000313" key="6">
    <source>
        <dbReference type="Proteomes" id="UP000003288"/>
    </source>
</evidence>